<feature type="transmembrane region" description="Helical" evidence="1">
    <location>
        <begin position="91"/>
        <end position="116"/>
    </location>
</feature>
<reference evidence="2 3" key="1">
    <citation type="submission" date="2020-08" db="EMBL/GenBank/DDBJ databases">
        <title>Genomic Encyclopedia of Archaeal and Bacterial Type Strains, Phase II (KMG-II): from individual species to whole genera.</title>
        <authorList>
            <person name="Goeker M."/>
        </authorList>
    </citation>
    <scope>NUCLEOTIDE SEQUENCE [LARGE SCALE GENOMIC DNA]</scope>
    <source>
        <strain evidence="2 3">DSM 23288</strain>
    </source>
</reference>
<keyword evidence="1" id="KW-0472">Membrane</keyword>
<gene>
    <name evidence="2" type="ORF">BDZ31_003132</name>
</gene>
<protein>
    <recommendedName>
        <fullName evidence="4">Glycerophosphoryl diester phosphodiesterase membrane domain-containing protein</fullName>
    </recommendedName>
</protein>
<dbReference type="RefSeq" id="WP_183343261.1">
    <property type="nucleotide sequence ID" value="NZ_JACHNU010000004.1"/>
</dbReference>
<evidence type="ECO:0008006" key="4">
    <source>
        <dbReference type="Google" id="ProtNLM"/>
    </source>
</evidence>
<feature type="transmembrane region" description="Helical" evidence="1">
    <location>
        <begin position="21"/>
        <end position="42"/>
    </location>
</feature>
<sequence length="217" mass="22278">MSTFSPTDVVGRALTIYRDHAGALIPAAIAVFAIVAVANLVFDDGLLAALAGAIGAIATIFYQGMVVRLVDDVRDGALDSSVGELFRSVAPVALPLFLLAIVVGISVAIGLVLLIIPGLFLLTIWAVSAPAVVLEGKGVFAALGRSRELVRGNGWNVFGVIVIVWALMIGVGIVGAAIGALGGDVLRVLVQWAVNVLVAPVAALATAVLFFTLRDGR</sequence>
<evidence type="ECO:0000313" key="3">
    <source>
        <dbReference type="Proteomes" id="UP000585272"/>
    </source>
</evidence>
<evidence type="ECO:0000256" key="1">
    <source>
        <dbReference type="SAM" id="Phobius"/>
    </source>
</evidence>
<keyword evidence="1" id="KW-0812">Transmembrane</keyword>
<evidence type="ECO:0000313" key="2">
    <source>
        <dbReference type="EMBL" id="MBB4663537.1"/>
    </source>
</evidence>
<keyword evidence="3" id="KW-1185">Reference proteome</keyword>
<dbReference type="EMBL" id="JACHNU010000004">
    <property type="protein sequence ID" value="MBB4663537.1"/>
    <property type="molecule type" value="Genomic_DNA"/>
</dbReference>
<accession>A0A840IEV0</accession>
<comment type="caution">
    <text evidence="2">The sequence shown here is derived from an EMBL/GenBank/DDBJ whole genome shotgun (WGS) entry which is preliminary data.</text>
</comment>
<feature type="transmembrane region" description="Helical" evidence="1">
    <location>
        <begin position="155"/>
        <end position="180"/>
    </location>
</feature>
<name>A0A840IEV0_9ACTN</name>
<dbReference type="AlphaFoldDB" id="A0A840IEV0"/>
<dbReference type="Proteomes" id="UP000585272">
    <property type="component" value="Unassembled WGS sequence"/>
</dbReference>
<feature type="transmembrane region" description="Helical" evidence="1">
    <location>
        <begin position="48"/>
        <end position="70"/>
    </location>
</feature>
<keyword evidence="1" id="KW-1133">Transmembrane helix</keyword>
<feature type="transmembrane region" description="Helical" evidence="1">
    <location>
        <begin position="122"/>
        <end position="143"/>
    </location>
</feature>
<feature type="transmembrane region" description="Helical" evidence="1">
    <location>
        <begin position="192"/>
        <end position="213"/>
    </location>
</feature>
<proteinExistence type="predicted"/>
<organism evidence="2 3">
    <name type="scientific">Conexibacter arvalis</name>
    <dbReference type="NCBI Taxonomy" id="912552"/>
    <lineage>
        <taxon>Bacteria</taxon>
        <taxon>Bacillati</taxon>
        <taxon>Actinomycetota</taxon>
        <taxon>Thermoleophilia</taxon>
        <taxon>Solirubrobacterales</taxon>
        <taxon>Conexibacteraceae</taxon>
        <taxon>Conexibacter</taxon>
    </lineage>
</organism>